<evidence type="ECO:0000259" key="15">
    <source>
        <dbReference type="Pfam" id="PF01207"/>
    </source>
</evidence>
<evidence type="ECO:0000256" key="5">
    <source>
        <dbReference type="ARBA" id="ARBA00022857"/>
    </source>
</evidence>
<protein>
    <recommendedName>
        <fullName evidence="9">tRNA-dihydrouridine(16/17) synthase [NAD(P)(+)]</fullName>
        <ecNumber evidence="9">1.3.1.88</ecNumber>
    </recommendedName>
</protein>
<proteinExistence type="inferred from homology"/>
<evidence type="ECO:0000256" key="7">
    <source>
        <dbReference type="ARBA" id="ARBA00023027"/>
    </source>
</evidence>
<evidence type="ECO:0000256" key="11">
    <source>
        <dbReference type="ARBA" id="ARBA00047652"/>
    </source>
</evidence>
<dbReference type="CDD" id="cd02801">
    <property type="entry name" value="DUS_like_FMN"/>
    <property type="match status" value="1"/>
</dbReference>
<keyword evidence="3" id="KW-0288">FMN</keyword>
<reference evidence="16 17" key="1">
    <citation type="journal article" date="2017" name="Gigascience">
        <title>Draft genome of the honey bee ectoparasitic mite, Tropilaelaps mercedesae, is shaped by the parasitic life history.</title>
        <authorList>
            <person name="Dong X."/>
            <person name="Armstrong S.D."/>
            <person name="Xia D."/>
            <person name="Makepeace B.L."/>
            <person name="Darby A.C."/>
            <person name="Kadowaki T."/>
        </authorList>
    </citation>
    <scope>NUCLEOTIDE SEQUENCE [LARGE SCALE GENOMIC DNA]</scope>
    <source>
        <strain evidence="16">Wuxi-XJTLU</strain>
    </source>
</reference>
<comment type="catalytic activity">
    <reaction evidence="12">
        <text>5,6-dihydrouridine(16) in tRNA + NAD(+) = uridine(16) in tRNA + NADH + H(+)</text>
        <dbReference type="Rhea" id="RHEA:53380"/>
        <dbReference type="Rhea" id="RHEA-COMP:13543"/>
        <dbReference type="Rhea" id="RHEA-COMP:13544"/>
        <dbReference type="ChEBI" id="CHEBI:15378"/>
        <dbReference type="ChEBI" id="CHEBI:57540"/>
        <dbReference type="ChEBI" id="CHEBI:57945"/>
        <dbReference type="ChEBI" id="CHEBI:65315"/>
        <dbReference type="ChEBI" id="CHEBI:74443"/>
        <dbReference type="EC" id="1.3.1.88"/>
    </reaction>
    <physiologicalReaction direction="right-to-left" evidence="12">
        <dbReference type="Rhea" id="RHEA:53382"/>
    </physiologicalReaction>
</comment>
<organism evidence="16 17">
    <name type="scientific">Tropilaelaps mercedesae</name>
    <dbReference type="NCBI Taxonomy" id="418985"/>
    <lineage>
        <taxon>Eukaryota</taxon>
        <taxon>Metazoa</taxon>
        <taxon>Ecdysozoa</taxon>
        <taxon>Arthropoda</taxon>
        <taxon>Chelicerata</taxon>
        <taxon>Arachnida</taxon>
        <taxon>Acari</taxon>
        <taxon>Parasitiformes</taxon>
        <taxon>Mesostigmata</taxon>
        <taxon>Gamasina</taxon>
        <taxon>Dermanyssoidea</taxon>
        <taxon>Laelapidae</taxon>
        <taxon>Tropilaelaps</taxon>
    </lineage>
</organism>
<dbReference type="FunCoup" id="A0A1V9XRW5">
    <property type="interactions" value="1408"/>
</dbReference>
<keyword evidence="5" id="KW-0521">NADP</keyword>
<comment type="catalytic activity">
    <reaction evidence="11">
        <text>5,6-dihydrouridine(16) in tRNA + NADP(+) = uridine(16) in tRNA + NADPH + H(+)</text>
        <dbReference type="Rhea" id="RHEA:53376"/>
        <dbReference type="Rhea" id="RHEA-COMP:13543"/>
        <dbReference type="Rhea" id="RHEA-COMP:13544"/>
        <dbReference type="ChEBI" id="CHEBI:15378"/>
        <dbReference type="ChEBI" id="CHEBI:57783"/>
        <dbReference type="ChEBI" id="CHEBI:58349"/>
        <dbReference type="ChEBI" id="CHEBI:65315"/>
        <dbReference type="ChEBI" id="CHEBI:74443"/>
        <dbReference type="EC" id="1.3.1.88"/>
    </reaction>
    <physiologicalReaction direction="right-to-left" evidence="11">
        <dbReference type="Rhea" id="RHEA:53378"/>
    </physiologicalReaction>
</comment>
<comment type="similarity">
    <text evidence="8">Belongs to the Dus family. Dus1 subfamily.</text>
</comment>
<dbReference type="InterPro" id="IPR013785">
    <property type="entry name" value="Aldolase_TIM"/>
</dbReference>
<feature type="domain" description="DUS-like FMN-binding" evidence="15">
    <location>
        <begin position="44"/>
        <end position="287"/>
    </location>
</feature>
<comment type="cofactor">
    <cofactor evidence="1">
        <name>FMN</name>
        <dbReference type="ChEBI" id="CHEBI:58210"/>
    </cofactor>
</comment>
<dbReference type="InterPro" id="IPR018517">
    <property type="entry name" value="tRNA_hU_synthase_CS"/>
</dbReference>
<evidence type="ECO:0000313" key="17">
    <source>
        <dbReference type="Proteomes" id="UP000192247"/>
    </source>
</evidence>
<evidence type="ECO:0000256" key="6">
    <source>
        <dbReference type="ARBA" id="ARBA00023002"/>
    </source>
</evidence>
<keyword evidence="17" id="KW-1185">Reference proteome</keyword>
<gene>
    <name evidence="16" type="ORF">BIW11_07980</name>
</gene>
<keyword evidence="7" id="KW-0520">NAD</keyword>
<keyword evidence="6" id="KW-0560">Oxidoreductase</keyword>
<comment type="catalytic activity">
    <reaction evidence="13">
        <text>5,6-dihydrouridine(17) in tRNA + NADP(+) = uridine(17) in tRNA + NADPH + H(+)</text>
        <dbReference type="Rhea" id="RHEA:53368"/>
        <dbReference type="Rhea" id="RHEA-COMP:13541"/>
        <dbReference type="Rhea" id="RHEA-COMP:13542"/>
        <dbReference type="ChEBI" id="CHEBI:15378"/>
        <dbReference type="ChEBI" id="CHEBI:57783"/>
        <dbReference type="ChEBI" id="CHEBI:58349"/>
        <dbReference type="ChEBI" id="CHEBI:65315"/>
        <dbReference type="ChEBI" id="CHEBI:74443"/>
        <dbReference type="EC" id="1.3.1.88"/>
    </reaction>
    <physiologicalReaction direction="right-to-left" evidence="13">
        <dbReference type="Rhea" id="RHEA:53370"/>
    </physiologicalReaction>
</comment>
<evidence type="ECO:0000256" key="8">
    <source>
        <dbReference type="ARBA" id="ARBA00038313"/>
    </source>
</evidence>
<keyword evidence="4" id="KW-0819">tRNA processing</keyword>
<dbReference type="Gene3D" id="3.20.20.70">
    <property type="entry name" value="Aldolase class I"/>
    <property type="match status" value="1"/>
</dbReference>
<evidence type="ECO:0000256" key="9">
    <source>
        <dbReference type="ARBA" id="ARBA00038890"/>
    </source>
</evidence>
<dbReference type="PANTHER" id="PTHR11082:SF5">
    <property type="entry name" value="TRNA-DIHYDROURIDINE(16_17) SYNTHASE [NAD(P)(+)]-LIKE"/>
    <property type="match status" value="1"/>
</dbReference>
<comment type="catalytic activity">
    <reaction evidence="10">
        <text>5,6-dihydrouridine(17) in tRNA + NAD(+) = uridine(17) in tRNA + NADH + H(+)</text>
        <dbReference type="Rhea" id="RHEA:53372"/>
        <dbReference type="Rhea" id="RHEA-COMP:13541"/>
        <dbReference type="Rhea" id="RHEA-COMP:13542"/>
        <dbReference type="ChEBI" id="CHEBI:15378"/>
        <dbReference type="ChEBI" id="CHEBI:57540"/>
        <dbReference type="ChEBI" id="CHEBI:57945"/>
        <dbReference type="ChEBI" id="CHEBI:65315"/>
        <dbReference type="ChEBI" id="CHEBI:74443"/>
        <dbReference type="EC" id="1.3.1.88"/>
    </reaction>
    <physiologicalReaction direction="right-to-left" evidence="10">
        <dbReference type="Rhea" id="RHEA:53374"/>
    </physiologicalReaction>
</comment>
<dbReference type="InParanoid" id="A0A1V9XRW5"/>
<dbReference type="PROSITE" id="PS01136">
    <property type="entry name" value="UPF0034"/>
    <property type="match status" value="1"/>
</dbReference>
<dbReference type="STRING" id="418985.A0A1V9XRW5"/>
<dbReference type="PANTHER" id="PTHR11082">
    <property type="entry name" value="TRNA-DIHYDROURIDINE SYNTHASE"/>
    <property type="match status" value="1"/>
</dbReference>
<evidence type="ECO:0000256" key="4">
    <source>
        <dbReference type="ARBA" id="ARBA00022694"/>
    </source>
</evidence>
<dbReference type="Proteomes" id="UP000192247">
    <property type="component" value="Unassembled WGS sequence"/>
</dbReference>
<evidence type="ECO:0000256" key="10">
    <source>
        <dbReference type="ARBA" id="ARBA00047287"/>
    </source>
</evidence>
<evidence type="ECO:0000256" key="1">
    <source>
        <dbReference type="ARBA" id="ARBA00001917"/>
    </source>
</evidence>
<dbReference type="InterPro" id="IPR035587">
    <property type="entry name" value="DUS-like_FMN-bd"/>
</dbReference>
<feature type="non-terminal residue" evidence="16">
    <location>
        <position position="1"/>
    </location>
</feature>
<dbReference type="Pfam" id="PF01207">
    <property type="entry name" value="Dus"/>
    <property type="match status" value="1"/>
</dbReference>
<evidence type="ECO:0000256" key="13">
    <source>
        <dbReference type="ARBA" id="ARBA00049467"/>
    </source>
</evidence>
<feature type="chain" id="PRO_5012574039" description="tRNA-dihydrouridine(16/17) synthase [NAD(P)(+)]" evidence="14">
    <location>
        <begin position="20"/>
        <end position="509"/>
    </location>
</feature>
<dbReference type="OrthoDB" id="272303at2759"/>
<evidence type="ECO:0000256" key="2">
    <source>
        <dbReference type="ARBA" id="ARBA00022630"/>
    </source>
</evidence>
<dbReference type="AlphaFoldDB" id="A0A1V9XRW5"/>
<keyword evidence="14" id="KW-0732">Signal</keyword>
<comment type="caution">
    <text evidence="16">The sequence shown here is derived from an EMBL/GenBank/DDBJ whole genome shotgun (WGS) entry which is preliminary data.</text>
</comment>
<feature type="signal peptide" evidence="14">
    <location>
        <begin position="1"/>
        <end position="19"/>
    </location>
</feature>
<accession>A0A1V9XRW5</accession>
<dbReference type="SUPFAM" id="SSF51395">
    <property type="entry name" value="FMN-linked oxidoreductases"/>
    <property type="match status" value="1"/>
</dbReference>
<keyword evidence="2" id="KW-0285">Flavoprotein</keyword>
<evidence type="ECO:0000313" key="16">
    <source>
        <dbReference type="EMBL" id="OQR76122.1"/>
    </source>
</evidence>
<sequence length="509" mass="57421">LTEIAILLFLLVLMMPSDKKDDNTETRHPGWELYEKLGRPRYLVAPMVDASELAWRLLSRRHGAQLCYTPMLHANIFAHDPKYRKENFSTCAQDRPLIVQFCANDPDILVAACRLVEGQCDAVDLNLGCPQAIARAGHYGAFLQDEWDLIASMVSKVHQELPNLPITCKIRRLEDRERTIAYARMLVKAGCSMLTVHGRTRDMKGRLTGVADWSYIKDVKLSVPIPVFGNGNIQFFEDVQQCMDATGVDGVMSAEGQLHNPALFSSKNPPIWQMAREYLDLAKDHPCPFSFVRGHLFKILHHAIQHSDNHDLREKMAKADKMDDFDAVVEALENKYKNAYDGRELSAWEKECGLRSLAIWRCQPYVRPDPNTAPSVVVKRNSAEEYRKLLLSTTQLKRPLDVDLESLSKNKLKKLRRNPNKVFAILAERPDFSLCANKNCKNPKGAKCSHAMCRACCRTHAQAERLNCNAHKVYFDPSSKASDPSCSIEASADCGSFQKTKASDTIGTK</sequence>
<dbReference type="GO" id="GO:0017150">
    <property type="term" value="F:tRNA dihydrouridine synthase activity"/>
    <property type="evidence" value="ECO:0007669"/>
    <property type="project" value="InterPro"/>
</dbReference>
<evidence type="ECO:0000256" key="3">
    <source>
        <dbReference type="ARBA" id="ARBA00022643"/>
    </source>
</evidence>
<evidence type="ECO:0000256" key="14">
    <source>
        <dbReference type="SAM" id="SignalP"/>
    </source>
</evidence>
<dbReference type="EMBL" id="MNPL01005282">
    <property type="protein sequence ID" value="OQR76122.1"/>
    <property type="molecule type" value="Genomic_DNA"/>
</dbReference>
<evidence type="ECO:0000256" key="12">
    <source>
        <dbReference type="ARBA" id="ARBA00048934"/>
    </source>
</evidence>
<name>A0A1V9XRW5_9ACAR</name>
<dbReference type="EC" id="1.3.1.88" evidence="9"/>
<dbReference type="GO" id="GO:0050660">
    <property type="term" value="F:flavin adenine dinucleotide binding"/>
    <property type="evidence" value="ECO:0007669"/>
    <property type="project" value="InterPro"/>
</dbReference>